<dbReference type="EMBL" id="NCKV01018046">
    <property type="protein sequence ID" value="RWS20367.1"/>
    <property type="molecule type" value="Genomic_DNA"/>
</dbReference>
<dbReference type="GO" id="GO:0005975">
    <property type="term" value="P:carbohydrate metabolic process"/>
    <property type="evidence" value="ECO:0007669"/>
    <property type="project" value="InterPro"/>
</dbReference>
<keyword evidence="2" id="KW-0732">Signal</keyword>
<accession>A0A443RYC2</accession>
<dbReference type="AlphaFoldDB" id="A0A443RYC2"/>
<evidence type="ECO:0000259" key="3">
    <source>
        <dbReference type="Pfam" id="PF01301"/>
    </source>
</evidence>
<dbReference type="InterPro" id="IPR001944">
    <property type="entry name" value="Glycoside_Hdrlase_35"/>
</dbReference>
<dbReference type="PRINTS" id="PR00742">
    <property type="entry name" value="GLHYDRLASE35"/>
</dbReference>
<evidence type="ECO:0000256" key="1">
    <source>
        <dbReference type="ARBA" id="ARBA00009809"/>
    </source>
</evidence>
<dbReference type="GO" id="GO:0004553">
    <property type="term" value="F:hydrolase activity, hydrolyzing O-glycosyl compounds"/>
    <property type="evidence" value="ECO:0007669"/>
    <property type="project" value="InterPro"/>
</dbReference>
<dbReference type="InterPro" id="IPR031330">
    <property type="entry name" value="Gly_Hdrlase_35_cat"/>
</dbReference>
<dbReference type="SUPFAM" id="SSF51445">
    <property type="entry name" value="(Trans)glycosidases"/>
    <property type="match status" value="1"/>
</dbReference>
<dbReference type="VEuPathDB" id="VectorBase:LDEU011673"/>
<keyword evidence="5" id="KW-1185">Reference proteome</keyword>
<protein>
    <submittedName>
        <fullName evidence="4">Beta-galactosidase-like protein</fullName>
    </submittedName>
</protein>
<dbReference type="OrthoDB" id="1657402at2759"/>
<comment type="similarity">
    <text evidence="1">Belongs to the glycosyl hydrolase 35 family.</text>
</comment>
<comment type="caution">
    <text evidence="4">The sequence shown here is derived from an EMBL/GenBank/DDBJ whole genome shotgun (WGS) entry which is preliminary data.</text>
</comment>
<dbReference type="Gene3D" id="3.20.20.80">
    <property type="entry name" value="Glycosidases"/>
    <property type="match status" value="1"/>
</dbReference>
<gene>
    <name evidence="4" type="ORF">B4U80_09132</name>
</gene>
<sequence>MLFAVIVLIFLVSVMNQSGIHAKSFSIDYTNDCFSKDGECFRYVSGTMHYFRVLPEYWFDRLTKLRAAGLNAVQTYVEWNSHEPEPGKYMFSGINDVVKYIETAKKVGLLVILRIGPYIDAERDMVNISDK</sequence>
<feature type="chain" id="PRO_5019463817" evidence="2">
    <location>
        <begin position="23"/>
        <end position="131"/>
    </location>
</feature>
<dbReference type="Pfam" id="PF01301">
    <property type="entry name" value="Glyco_hydro_35"/>
    <property type="match status" value="1"/>
</dbReference>
<feature type="domain" description="Glycoside hydrolase 35 catalytic" evidence="3">
    <location>
        <begin position="34"/>
        <end position="125"/>
    </location>
</feature>
<reference evidence="4 5" key="1">
    <citation type="journal article" date="2018" name="Gigascience">
        <title>Genomes of trombidid mites reveal novel predicted allergens and laterally-transferred genes associated with secondary metabolism.</title>
        <authorList>
            <person name="Dong X."/>
            <person name="Chaisiri K."/>
            <person name="Xia D."/>
            <person name="Armstrong S.D."/>
            <person name="Fang Y."/>
            <person name="Donnelly M.J."/>
            <person name="Kadowaki T."/>
            <person name="McGarry J.W."/>
            <person name="Darby A.C."/>
            <person name="Makepeace B.L."/>
        </authorList>
    </citation>
    <scope>NUCLEOTIDE SEQUENCE [LARGE SCALE GENOMIC DNA]</scope>
    <source>
        <strain evidence="4">UoL-UT</strain>
    </source>
</reference>
<feature type="signal peptide" evidence="2">
    <location>
        <begin position="1"/>
        <end position="22"/>
    </location>
</feature>
<evidence type="ECO:0000256" key="2">
    <source>
        <dbReference type="SAM" id="SignalP"/>
    </source>
</evidence>
<dbReference type="STRING" id="299467.A0A443RYC2"/>
<dbReference type="PANTHER" id="PTHR23421">
    <property type="entry name" value="BETA-GALACTOSIDASE RELATED"/>
    <property type="match status" value="1"/>
</dbReference>
<dbReference type="InterPro" id="IPR017853">
    <property type="entry name" value="GH"/>
</dbReference>
<organism evidence="4 5">
    <name type="scientific">Leptotrombidium deliense</name>
    <dbReference type="NCBI Taxonomy" id="299467"/>
    <lineage>
        <taxon>Eukaryota</taxon>
        <taxon>Metazoa</taxon>
        <taxon>Ecdysozoa</taxon>
        <taxon>Arthropoda</taxon>
        <taxon>Chelicerata</taxon>
        <taxon>Arachnida</taxon>
        <taxon>Acari</taxon>
        <taxon>Acariformes</taxon>
        <taxon>Trombidiformes</taxon>
        <taxon>Prostigmata</taxon>
        <taxon>Anystina</taxon>
        <taxon>Parasitengona</taxon>
        <taxon>Trombiculoidea</taxon>
        <taxon>Trombiculidae</taxon>
        <taxon>Leptotrombidium</taxon>
    </lineage>
</organism>
<name>A0A443RYC2_9ACAR</name>
<evidence type="ECO:0000313" key="5">
    <source>
        <dbReference type="Proteomes" id="UP000288716"/>
    </source>
</evidence>
<proteinExistence type="inferred from homology"/>
<evidence type="ECO:0000313" key="4">
    <source>
        <dbReference type="EMBL" id="RWS20367.1"/>
    </source>
</evidence>
<dbReference type="Proteomes" id="UP000288716">
    <property type="component" value="Unassembled WGS sequence"/>
</dbReference>